<evidence type="ECO:0000313" key="2">
    <source>
        <dbReference type="Proteomes" id="UP001177021"/>
    </source>
</evidence>
<comment type="caution">
    <text evidence="1">The sequence shown here is derived from an EMBL/GenBank/DDBJ whole genome shotgun (WGS) entry which is preliminary data.</text>
</comment>
<evidence type="ECO:0000313" key="1">
    <source>
        <dbReference type="EMBL" id="CAJ2670679.1"/>
    </source>
</evidence>
<sequence>MNIAAAMSRCHEPKPSSPQVFLPDELIIEVLTFLPVKSLMQFRCVCHFWNALISDPTFKKNHQKKSERNKHLILISKKLPRGFFVDSLSVRRLVENPLLITLGDKHCGLRDVCLKVVGSCNGLLCLRECFPPYLENWLYFYNPATKTISEELGSFTNKYMSWFAFGYDNSTDTYKVVALCQVTSDVSVFSLGDNIWKNIQSFPEVHFPPYFCFNGGVYLSSTLNWLVLRNNIIYDRKNRKIEHYVIISLNLGTETYTQLFPPRGFDEVLLVQPTISVLMDCVCFTHDFKGIGLLIWKMMEFGVEESWTQLLKINYNNLQMYYYIHQLVPLYVSGDTLILINRLEGQPILYNLKNRVTKTIVTKGKRWFYVNNYAESLVSTDGK</sequence>
<proteinExistence type="predicted"/>
<dbReference type="Proteomes" id="UP001177021">
    <property type="component" value="Unassembled WGS sequence"/>
</dbReference>
<accession>A0ACB0LRF7</accession>
<reference evidence="1" key="1">
    <citation type="submission" date="2023-10" db="EMBL/GenBank/DDBJ databases">
        <authorList>
            <person name="Rodriguez Cubillos JULIANA M."/>
            <person name="De Vega J."/>
        </authorList>
    </citation>
    <scope>NUCLEOTIDE SEQUENCE</scope>
</reference>
<dbReference type="EMBL" id="CASHSV030000615">
    <property type="protein sequence ID" value="CAJ2670679.1"/>
    <property type="molecule type" value="Genomic_DNA"/>
</dbReference>
<organism evidence="1 2">
    <name type="scientific">Trifolium pratense</name>
    <name type="common">Red clover</name>
    <dbReference type="NCBI Taxonomy" id="57577"/>
    <lineage>
        <taxon>Eukaryota</taxon>
        <taxon>Viridiplantae</taxon>
        <taxon>Streptophyta</taxon>
        <taxon>Embryophyta</taxon>
        <taxon>Tracheophyta</taxon>
        <taxon>Spermatophyta</taxon>
        <taxon>Magnoliopsida</taxon>
        <taxon>eudicotyledons</taxon>
        <taxon>Gunneridae</taxon>
        <taxon>Pentapetalae</taxon>
        <taxon>rosids</taxon>
        <taxon>fabids</taxon>
        <taxon>Fabales</taxon>
        <taxon>Fabaceae</taxon>
        <taxon>Papilionoideae</taxon>
        <taxon>50 kb inversion clade</taxon>
        <taxon>NPAAA clade</taxon>
        <taxon>Hologalegina</taxon>
        <taxon>IRL clade</taxon>
        <taxon>Trifolieae</taxon>
        <taxon>Trifolium</taxon>
    </lineage>
</organism>
<name>A0ACB0LRF7_TRIPR</name>
<gene>
    <name evidence="1" type="ORF">MILVUS5_LOCUS34680</name>
</gene>
<keyword evidence="2" id="KW-1185">Reference proteome</keyword>
<protein>
    <submittedName>
        <fullName evidence="1">Uncharacterized protein</fullName>
    </submittedName>
</protein>